<keyword evidence="6" id="KW-0686">Riboflavin biosynthesis</keyword>
<dbReference type="InterPro" id="IPR032677">
    <property type="entry name" value="GTP_cyclohydro_II"/>
</dbReference>
<dbReference type="Gene3D" id="3.90.870.10">
    <property type="entry name" value="DHBP synthase"/>
    <property type="match status" value="1"/>
</dbReference>
<evidence type="ECO:0000313" key="9">
    <source>
        <dbReference type="EMBL" id="WXG68815.1"/>
    </source>
</evidence>
<comment type="catalytic activity">
    <reaction evidence="1">
        <text>D-ribulose 5-phosphate = (2S)-2-hydroxy-3-oxobutyl phosphate + formate + H(+)</text>
        <dbReference type="Rhea" id="RHEA:18457"/>
        <dbReference type="ChEBI" id="CHEBI:15378"/>
        <dbReference type="ChEBI" id="CHEBI:15740"/>
        <dbReference type="ChEBI" id="CHEBI:58121"/>
        <dbReference type="ChEBI" id="CHEBI:58830"/>
        <dbReference type="EC" id="4.1.99.12"/>
    </reaction>
</comment>
<dbReference type="InterPro" id="IPR017945">
    <property type="entry name" value="DHBP_synth_RibB-like_a/b_dom"/>
</dbReference>
<dbReference type="EMBL" id="CP147846">
    <property type="protein sequence ID" value="WXG68815.1"/>
    <property type="molecule type" value="Genomic_DNA"/>
</dbReference>
<sequence length="349" mass="36643">MIADFRPASAGLGLVARATAELGEGRPVVVVDRSLHAGLGAAVVLLAAELATPHWTSWIIGHTSGLLFAPLASSRADELGLPPMVETHIWQTLGSTVAVDAASGIGTGISAVDRSRTARVLADPSSTAQSLIRPGHVIPVRADPRGVLGRTGFAEAGVDLCTSAGLQPVALLSDLVNDDGSLCTPAEACEFASRMAVALVEVDDVFLHQLYRGSAQPNRLSASASGKRCIAGTKYAERTYSDAVIGSEHTALTIDDGSRSAYFVHVECEHVDVFDRIACGCEASLSQSLASVACDGGALVYLRRGINGKRIDTRFYTTAFDAIRVDLQEHSLTSSPATTSWVWSEKSNN</sequence>
<protein>
    <recommendedName>
        <fullName evidence="5">3,4-dihydroxy-2-butanone-4-phosphate synthase</fullName>
        <ecNumber evidence="5">4.1.99.12</ecNumber>
    </recommendedName>
</protein>
<dbReference type="Proteomes" id="UP001432000">
    <property type="component" value="Chromosome"/>
</dbReference>
<reference evidence="9 10" key="1">
    <citation type="submission" date="2024-03" db="EMBL/GenBank/DDBJ databases">
        <title>Natural products discovery in diverse microorganisms through a two-stage MS feature dereplication strategy.</title>
        <authorList>
            <person name="Zhang R."/>
        </authorList>
    </citation>
    <scope>NUCLEOTIDE SEQUENCE [LARGE SCALE GENOMIC DNA]</scope>
    <source>
        <strain evidence="9 10">18930</strain>
    </source>
</reference>
<dbReference type="SUPFAM" id="SSF55821">
    <property type="entry name" value="YrdC/RibB"/>
    <property type="match status" value="1"/>
</dbReference>
<organism evidence="9 10">
    <name type="scientific">Rhodococcus sovatensis</name>
    <dbReference type="NCBI Taxonomy" id="1805840"/>
    <lineage>
        <taxon>Bacteria</taxon>
        <taxon>Bacillati</taxon>
        <taxon>Actinomycetota</taxon>
        <taxon>Actinomycetes</taxon>
        <taxon>Mycobacteriales</taxon>
        <taxon>Nocardiaceae</taxon>
        <taxon>Rhodococcus</taxon>
    </lineage>
</organism>
<dbReference type="EC" id="4.1.99.12" evidence="5"/>
<dbReference type="InterPro" id="IPR000422">
    <property type="entry name" value="DHBP_synthase_RibB"/>
</dbReference>
<dbReference type="Pfam" id="PF00925">
    <property type="entry name" value="GTP_cyclohydro2"/>
    <property type="match status" value="1"/>
</dbReference>
<proteinExistence type="inferred from homology"/>
<comment type="similarity">
    <text evidence="4">In the N-terminal section; belongs to the DHBP synthase family.</text>
</comment>
<evidence type="ECO:0000256" key="1">
    <source>
        <dbReference type="ARBA" id="ARBA00000141"/>
    </source>
</evidence>
<accession>A0ABZ2PI84</accession>
<keyword evidence="10" id="KW-1185">Reference proteome</keyword>
<dbReference type="PANTHER" id="PTHR21327">
    <property type="entry name" value="GTP CYCLOHYDROLASE II-RELATED"/>
    <property type="match status" value="1"/>
</dbReference>
<dbReference type="Gene3D" id="3.40.50.10990">
    <property type="entry name" value="GTP cyclohydrolase II"/>
    <property type="match status" value="1"/>
</dbReference>
<evidence type="ECO:0000313" key="10">
    <source>
        <dbReference type="Proteomes" id="UP001432000"/>
    </source>
</evidence>
<gene>
    <name evidence="9" type="ORF">WDS16_27155</name>
</gene>
<evidence type="ECO:0000256" key="6">
    <source>
        <dbReference type="ARBA" id="ARBA00022619"/>
    </source>
</evidence>
<evidence type="ECO:0000256" key="4">
    <source>
        <dbReference type="ARBA" id="ARBA00005520"/>
    </source>
</evidence>
<evidence type="ECO:0000256" key="3">
    <source>
        <dbReference type="ARBA" id="ARBA00004904"/>
    </source>
</evidence>
<evidence type="ECO:0000256" key="7">
    <source>
        <dbReference type="ARBA" id="ARBA00022723"/>
    </source>
</evidence>
<keyword evidence="7" id="KW-0479">Metal-binding</keyword>
<dbReference type="PANTHER" id="PTHR21327:SF18">
    <property type="entry name" value="3,4-DIHYDROXY-2-BUTANONE 4-PHOSPHATE SYNTHASE"/>
    <property type="match status" value="1"/>
</dbReference>
<feature type="domain" description="GTP cyclohydrolase II" evidence="8">
    <location>
        <begin position="238"/>
        <end position="311"/>
    </location>
</feature>
<evidence type="ECO:0000259" key="8">
    <source>
        <dbReference type="Pfam" id="PF00925"/>
    </source>
</evidence>
<name>A0ABZ2PI84_9NOCA</name>
<comment type="function">
    <text evidence="2">Catalyzes the conversion of D-ribulose 5-phosphate to formate and 3,4-dihydroxy-2-butanone 4-phosphate.</text>
</comment>
<evidence type="ECO:0000256" key="5">
    <source>
        <dbReference type="ARBA" id="ARBA00012153"/>
    </source>
</evidence>
<comment type="pathway">
    <text evidence="3">Cofactor biosynthesis; riboflavin biosynthesis; 2-hydroxy-3-oxobutyl phosphate from D-ribulose 5-phosphate: step 1/1.</text>
</comment>
<dbReference type="SUPFAM" id="SSF142695">
    <property type="entry name" value="RibA-like"/>
    <property type="match status" value="1"/>
</dbReference>
<evidence type="ECO:0000256" key="2">
    <source>
        <dbReference type="ARBA" id="ARBA00002284"/>
    </source>
</evidence>
<dbReference type="InterPro" id="IPR036144">
    <property type="entry name" value="RibA-like_sf"/>
</dbReference>
<dbReference type="RefSeq" id="WP_338889245.1">
    <property type="nucleotide sequence ID" value="NZ_CP147846.1"/>
</dbReference>
<dbReference type="Pfam" id="PF00926">
    <property type="entry name" value="DHBP_synthase"/>
    <property type="match status" value="1"/>
</dbReference>